<organism evidence="1 2">
    <name type="scientific">Spirodela intermedia</name>
    <name type="common">Intermediate duckweed</name>
    <dbReference type="NCBI Taxonomy" id="51605"/>
    <lineage>
        <taxon>Eukaryota</taxon>
        <taxon>Viridiplantae</taxon>
        <taxon>Streptophyta</taxon>
        <taxon>Embryophyta</taxon>
        <taxon>Tracheophyta</taxon>
        <taxon>Spermatophyta</taxon>
        <taxon>Magnoliopsida</taxon>
        <taxon>Liliopsida</taxon>
        <taxon>Araceae</taxon>
        <taxon>Lemnoideae</taxon>
        <taxon>Spirodela</taxon>
    </lineage>
</organism>
<proteinExistence type="predicted"/>
<accession>A0A7I8KN37</accession>
<reference evidence="1" key="1">
    <citation type="submission" date="2020-02" db="EMBL/GenBank/DDBJ databases">
        <authorList>
            <person name="Scholz U."/>
            <person name="Mascher M."/>
            <person name="Fiebig A."/>
        </authorList>
    </citation>
    <scope>NUCLEOTIDE SEQUENCE</scope>
</reference>
<dbReference type="Proteomes" id="UP000663760">
    <property type="component" value="Chromosome 6"/>
</dbReference>
<evidence type="ECO:0000313" key="2">
    <source>
        <dbReference type="Proteomes" id="UP000663760"/>
    </source>
</evidence>
<dbReference type="EMBL" id="LR746269">
    <property type="protein sequence ID" value="CAA7398365.1"/>
    <property type="molecule type" value="Genomic_DNA"/>
</dbReference>
<protein>
    <submittedName>
        <fullName evidence="1">Uncharacterized protein</fullName>
    </submittedName>
</protein>
<evidence type="ECO:0000313" key="1">
    <source>
        <dbReference type="EMBL" id="CAA7398365.1"/>
    </source>
</evidence>
<dbReference type="AlphaFoldDB" id="A0A7I8KN37"/>
<keyword evidence="2" id="KW-1185">Reference proteome</keyword>
<name>A0A7I8KN37_SPIIN</name>
<sequence length="32" mass="3881">MCWTSYFLMFNQKCSVIHGLWSISFIPHFSLR</sequence>
<gene>
    <name evidence="1" type="ORF">SI8410_06009030</name>
</gene>